<dbReference type="InterPro" id="IPR029039">
    <property type="entry name" value="Flavoprotein-like_sf"/>
</dbReference>
<comment type="similarity">
    <text evidence="1">Belongs to the NAD(P)H dehydrogenase (quinone) family.</text>
</comment>
<feature type="region of interest" description="Disordered" evidence="3">
    <location>
        <begin position="201"/>
        <end position="226"/>
    </location>
</feature>
<dbReference type="GO" id="GO:0003955">
    <property type="term" value="F:NAD(P)H dehydrogenase (quinone) activity"/>
    <property type="evidence" value="ECO:0007669"/>
    <property type="project" value="TreeGrafter"/>
</dbReference>
<evidence type="ECO:0000256" key="3">
    <source>
        <dbReference type="SAM" id="MobiDB-lite"/>
    </source>
</evidence>
<dbReference type="Proteomes" id="UP001142291">
    <property type="component" value="Unassembled WGS sequence"/>
</dbReference>
<dbReference type="InterPro" id="IPR003680">
    <property type="entry name" value="Flavodoxin_fold"/>
</dbReference>
<sequence>MNRRLLVIVGTPLPDSLNHALAQAYVDAARGAGAEVRTIDLAHDPIPAHPHSAGQLRAPRPDRPDDLPLDPEVARYLDDVLWADHLAVFHPQWWGTAPAALKALIDRVFLSGAAFRYRDRNALSERLLRGRTARITMTMDSPRLWNRLVYRGAAEASLARATFAYCGIRTVGITRRTPVRFSDAPTRESWIAAAARQGRRDATAAHRAPHASLTPSLETEHAAPVG</sequence>
<feature type="domain" description="Flavodoxin-like fold" evidence="4">
    <location>
        <begin position="4"/>
        <end position="180"/>
    </location>
</feature>
<dbReference type="InterPro" id="IPR051545">
    <property type="entry name" value="NAD(P)H_dehydrogenase_qn"/>
</dbReference>
<keyword evidence="2" id="KW-0560">Oxidoreductase</keyword>
<keyword evidence="6" id="KW-1185">Reference proteome</keyword>
<dbReference type="PANTHER" id="PTHR10204:SF34">
    <property type="entry name" value="NAD(P)H DEHYDROGENASE [QUINONE] 1 ISOFORM 1"/>
    <property type="match status" value="1"/>
</dbReference>
<dbReference type="Pfam" id="PF02525">
    <property type="entry name" value="Flavodoxin_2"/>
    <property type="match status" value="1"/>
</dbReference>
<dbReference type="PANTHER" id="PTHR10204">
    <property type="entry name" value="NAD P H OXIDOREDUCTASE-RELATED"/>
    <property type="match status" value="1"/>
</dbReference>
<gene>
    <name evidence="5" type="ORF">GCM10017591_09740</name>
</gene>
<dbReference type="GO" id="GO:0005829">
    <property type="term" value="C:cytosol"/>
    <property type="evidence" value="ECO:0007669"/>
    <property type="project" value="TreeGrafter"/>
</dbReference>
<evidence type="ECO:0000313" key="5">
    <source>
        <dbReference type="EMBL" id="GLJ94912.1"/>
    </source>
</evidence>
<feature type="region of interest" description="Disordered" evidence="3">
    <location>
        <begin position="43"/>
        <end position="65"/>
    </location>
</feature>
<dbReference type="EMBL" id="BSER01000007">
    <property type="protein sequence ID" value="GLJ94912.1"/>
    <property type="molecule type" value="Genomic_DNA"/>
</dbReference>
<reference evidence="5" key="1">
    <citation type="journal article" date="2014" name="Int. J. Syst. Evol. Microbiol.">
        <title>Complete genome sequence of Corynebacterium casei LMG S-19264T (=DSM 44701T), isolated from a smear-ripened cheese.</title>
        <authorList>
            <consortium name="US DOE Joint Genome Institute (JGI-PGF)"/>
            <person name="Walter F."/>
            <person name="Albersmeier A."/>
            <person name="Kalinowski J."/>
            <person name="Ruckert C."/>
        </authorList>
    </citation>
    <scope>NUCLEOTIDE SEQUENCE</scope>
    <source>
        <strain evidence="5">VKM Ac-1940</strain>
    </source>
</reference>
<protein>
    <submittedName>
        <fullName evidence="5">NAD(P)H dehydrogenase (Quinone)</fullName>
    </submittedName>
</protein>
<comment type="caution">
    <text evidence="5">The sequence shown here is derived from an EMBL/GenBank/DDBJ whole genome shotgun (WGS) entry which is preliminary data.</text>
</comment>
<evidence type="ECO:0000313" key="6">
    <source>
        <dbReference type="Proteomes" id="UP001142291"/>
    </source>
</evidence>
<evidence type="ECO:0000256" key="2">
    <source>
        <dbReference type="ARBA" id="ARBA00023002"/>
    </source>
</evidence>
<reference evidence="5" key="2">
    <citation type="submission" date="2023-01" db="EMBL/GenBank/DDBJ databases">
        <authorList>
            <person name="Sun Q."/>
            <person name="Evtushenko L."/>
        </authorList>
    </citation>
    <scope>NUCLEOTIDE SEQUENCE</scope>
    <source>
        <strain evidence="5">VKM Ac-1940</strain>
    </source>
</reference>
<proteinExistence type="inferred from homology"/>
<name>A0A9W6HKJ3_9MICO</name>
<dbReference type="Gene3D" id="3.40.50.360">
    <property type="match status" value="1"/>
</dbReference>
<dbReference type="AlphaFoldDB" id="A0A9W6HKJ3"/>
<dbReference type="SUPFAM" id="SSF52218">
    <property type="entry name" value="Flavoproteins"/>
    <property type="match status" value="1"/>
</dbReference>
<dbReference type="RefSeq" id="WP_204964377.1">
    <property type="nucleotide sequence ID" value="NZ_BAAAUR010000004.1"/>
</dbReference>
<organism evidence="5 6">
    <name type="scientific">Microbacterium dextranolyticum</name>
    <dbReference type="NCBI Taxonomy" id="36806"/>
    <lineage>
        <taxon>Bacteria</taxon>
        <taxon>Bacillati</taxon>
        <taxon>Actinomycetota</taxon>
        <taxon>Actinomycetes</taxon>
        <taxon>Micrococcales</taxon>
        <taxon>Microbacteriaceae</taxon>
        <taxon>Microbacterium</taxon>
    </lineage>
</organism>
<accession>A0A9W6HKJ3</accession>
<evidence type="ECO:0000256" key="1">
    <source>
        <dbReference type="ARBA" id="ARBA00006252"/>
    </source>
</evidence>
<evidence type="ECO:0000259" key="4">
    <source>
        <dbReference type="Pfam" id="PF02525"/>
    </source>
</evidence>